<dbReference type="Gene3D" id="2.30.40.10">
    <property type="entry name" value="Urease, subunit C, domain 1"/>
    <property type="match status" value="1"/>
</dbReference>
<sequence>MVIRFYNARILSLVDDEQLIEGELWTEDKRITYVGPKVEESSRPAFTREIDLCGNLILPGFKNAHTHSAMTFLRSLADDMPLLDWLEKQIFPREAQLKPSDIYWCTQLAILEYLSSGITAAFDMYFFPEQYANACIDMGFRSVMVSGLNKFGPTLEEQKANYLRFNDYHPLINYHLGFHAEYTCPLELLEGIAKLAEELEAPVYTHNSETFSEVEGCKERYNGLTPTQLFDQLGIYNYGGGGYHCVYLDDKDMDIFQKRHLTVVSNPASNSKLASGIPSISELQKRNINIAIGTDGPASNNSLDMFKEMYLLNVLAKLKEKDASAIKAESVVRMACSNGAKAMCLNEADSLQPGKLADLCVLDLQQPNMQPLNNIVKNIVYAGNKSNVKLTMIDGKIVYENGNYPLMPDVERIYYEANAVIKRMLAE</sequence>
<organism evidence="3 4">
    <name type="scientific">Amygdalobacter nucleatus</name>
    <dbReference type="NCBI Taxonomy" id="3029274"/>
    <lineage>
        <taxon>Bacteria</taxon>
        <taxon>Bacillati</taxon>
        <taxon>Bacillota</taxon>
        <taxon>Clostridia</taxon>
        <taxon>Eubacteriales</taxon>
        <taxon>Oscillospiraceae</taxon>
        <taxon>Amygdalobacter</taxon>
    </lineage>
</organism>
<dbReference type="OrthoDB" id="9807210at2"/>
<dbReference type="InterPro" id="IPR011059">
    <property type="entry name" value="Metal-dep_hydrolase_composite"/>
</dbReference>
<evidence type="ECO:0000259" key="2">
    <source>
        <dbReference type="Pfam" id="PF01979"/>
    </source>
</evidence>
<comment type="caution">
    <text evidence="3">The sequence shown here is derived from an EMBL/GenBank/DDBJ whole genome shotgun (WGS) entry which is preliminary data.</text>
</comment>
<dbReference type="InterPro" id="IPR032466">
    <property type="entry name" value="Metal_Hydrolase"/>
</dbReference>
<protein>
    <submittedName>
        <fullName evidence="3">Amidohydrolase family protein</fullName>
    </submittedName>
</protein>
<dbReference type="InterPro" id="IPR050287">
    <property type="entry name" value="MTA/SAH_deaminase"/>
</dbReference>
<dbReference type="RefSeq" id="WP_066714515.1">
    <property type="nucleotide sequence ID" value="NZ_JARFNM010000001.1"/>
</dbReference>
<evidence type="ECO:0000256" key="1">
    <source>
        <dbReference type="ARBA" id="ARBA00022801"/>
    </source>
</evidence>
<dbReference type="AlphaFoldDB" id="A0A133Y9M3"/>
<gene>
    <name evidence="3" type="ORF">HMPREF1872_01059</name>
</gene>
<accession>A0A133Y9M3</accession>
<dbReference type="Gene3D" id="3.20.20.140">
    <property type="entry name" value="Metal-dependent hydrolases"/>
    <property type="match status" value="1"/>
</dbReference>
<evidence type="ECO:0000313" key="3">
    <source>
        <dbReference type="EMBL" id="KXB39883.1"/>
    </source>
</evidence>
<dbReference type="PANTHER" id="PTHR43794:SF11">
    <property type="entry name" value="AMIDOHYDROLASE-RELATED DOMAIN-CONTAINING PROTEIN"/>
    <property type="match status" value="1"/>
</dbReference>
<dbReference type="PANTHER" id="PTHR43794">
    <property type="entry name" value="AMINOHYDROLASE SSNA-RELATED"/>
    <property type="match status" value="1"/>
</dbReference>
<dbReference type="GO" id="GO:0016810">
    <property type="term" value="F:hydrolase activity, acting on carbon-nitrogen (but not peptide) bonds"/>
    <property type="evidence" value="ECO:0007669"/>
    <property type="project" value="InterPro"/>
</dbReference>
<evidence type="ECO:0000313" key="4">
    <source>
        <dbReference type="Proteomes" id="UP000070080"/>
    </source>
</evidence>
<dbReference type="InterPro" id="IPR006680">
    <property type="entry name" value="Amidohydro-rel"/>
</dbReference>
<proteinExistence type="predicted"/>
<name>A0A133Y9M3_9FIRM</name>
<dbReference type="STRING" id="1497955.HMPREF1872_01059"/>
<dbReference type="SUPFAM" id="SSF51556">
    <property type="entry name" value="Metallo-dependent hydrolases"/>
    <property type="match status" value="1"/>
</dbReference>
<dbReference type="SUPFAM" id="SSF51338">
    <property type="entry name" value="Composite domain of metallo-dependent hydrolases"/>
    <property type="match status" value="1"/>
</dbReference>
<dbReference type="PATRIC" id="fig|1497955.3.peg.1029"/>
<keyword evidence="1 3" id="KW-0378">Hydrolase</keyword>
<dbReference type="Proteomes" id="UP000070080">
    <property type="component" value="Unassembled WGS sequence"/>
</dbReference>
<feature type="domain" description="Amidohydrolase-related" evidence="2">
    <location>
        <begin position="57"/>
        <end position="398"/>
    </location>
</feature>
<dbReference type="Pfam" id="PF01979">
    <property type="entry name" value="Amidohydro_1"/>
    <property type="match status" value="1"/>
</dbReference>
<keyword evidence="4" id="KW-1185">Reference proteome</keyword>
<reference evidence="4" key="1">
    <citation type="submission" date="2016-01" db="EMBL/GenBank/DDBJ databases">
        <authorList>
            <person name="Mitreva M."/>
            <person name="Pepin K.H."/>
            <person name="Mihindukulasuriya K.A."/>
            <person name="Fulton R."/>
            <person name="Fronick C."/>
            <person name="O'Laughlin M."/>
            <person name="Miner T."/>
            <person name="Herter B."/>
            <person name="Rosa B.A."/>
            <person name="Cordes M."/>
            <person name="Tomlinson C."/>
            <person name="Wollam A."/>
            <person name="Palsikar V.B."/>
            <person name="Mardis E.R."/>
            <person name="Wilson R.K."/>
        </authorList>
    </citation>
    <scope>NUCLEOTIDE SEQUENCE [LARGE SCALE GENOMIC DNA]</scope>
    <source>
        <strain evidence="4">KA00274</strain>
    </source>
</reference>
<dbReference type="CDD" id="cd01298">
    <property type="entry name" value="ATZ_TRZ_like"/>
    <property type="match status" value="1"/>
</dbReference>
<dbReference type="EMBL" id="LSCV01000035">
    <property type="protein sequence ID" value="KXB39883.1"/>
    <property type="molecule type" value="Genomic_DNA"/>
</dbReference>